<dbReference type="InterPro" id="IPR008996">
    <property type="entry name" value="IL1/FGF"/>
</dbReference>
<dbReference type="InterPro" id="IPR002209">
    <property type="entry name" value="Fibroblast_GF_fam"/>
</dbReference>
<dbReference type="OrthoDB" id="6349518at2759"/>
<dbReference type="SMART" id="SM00442">
    <property type="entry name" value="FGF"/>
    <property type="match status" value="1"/>
</dbReference>
<gene>
    <name evidence="4" type="ORF">PHAECO_LOCUS4056</name>
</gene>
<dbReference type="Gene3D" id="2.80.10.50">
    <property type="match status" value="1"/>
</dbReference>
<feature type="compositionally biased region" description="Basic residues" evidence="3">
    <location>
        <begin position="231"/>
        <end position="243"/>
    </location>
</feature>
<dbReference type="CDD" id="cd23311">
    <property type="entry name" value="beta-trefoil_FGF_Bnl-like"/>
    <property type="match status" value="1"/>
</dbReference>
<dbReference type="PRINTS" id="PR00263">
    <property type="entry name" value="HBGFFGF"/>
</dbReference>
<reference evidence="4" key="1">
    <citation type="submission" date="2022-01" db="EMBL/GenBank/DDBJ databases">
        <authorList>
            <person name="King R."/>
        </authorList>
    </citation>
    <scope>NUCLEOTIDE SEQUENCE</scope>
</reference>
<dbReference type="PROSITE" id="PS00247">
    <property type="entry name" value="HBGF_FGF"/>
    <property type="match status" value="1"/>
</dbReference>
<feature type="compositionally biased region" description="Basic residues" evidence="3">
    <location>
        <begin position="300"/>
        <end position="310"/>
    </location>
</feature>
<comment type="similarity">
    <text evidence="1 2">Belongs to the heparin-binding growth factors family.</text>
</comment>
<dbReference type="Pfam" id="PF00167">
    <property type="entry name" value="FGF"/>
    <property type="match status" value="1"/>
</dbReference>
<dbReference type="EMBL" id="OU896720">
    <property type="protein sequence ID" value="CAH1153235.1"/>
    <property type="molecule type" value="Genomic_DNA"/>
</dbReference>
<evidence type="ECO:0000313" key="5">
    <source>
        <dbReference type="Proteomes" id="UP001153737"/>
    </source>
</evidence>
<evidence type="ECO:0000256" key="3">
    <source>
        <dbReference type="SAM" id="MobiDB-lite"/>
    </source>
</evidence>
<dbReference type="AlphaFoldDB" id="A0A9P0DFU3"/>
<keyword evidence="2" id="KW-0732">Signal</keyword>
<feature type="region of interest" description="Disordered" evidence="3">
    <location>
        <begin position="285"/>
        <end position="310"/>
    </location>
</feature>
<evidence type="ECO:0000256" key="2">
    <source>
        <dbReference type="RuleBase" id="RU049442"/>
    </source>
</evidence>
<organism evidence="4 5">
    <name type="scientific">Phaedon cochleariae</name>
    <name type="common">Mustard beetle</name>
    <dbReference type="NCBI Taxonomy" id="80249"/>
    <lineage>
        <taxon>Eukaryota</taxon>
        <taxon>Metazoa</taxon>
        <taxon>Ecdysozoa</taxon>
        <taxon>Arthropoda</taxon>
        <taxon>Hexapoda</taxon>
        <taxon>Insecta</taxon>
        <taxon>Pterygota</taxon>
        <taxon>Neoptera</taxon>
        <taxon>Endopterygota</taxon>
        <taxon>Coleoptera</taxon>
        <taxon>Polyphaga</taxon>
        <taxon>Cucujiformia</taxon>
        <taxon>Chrysomeloidea</taxon>
        <taxon>Chrysomelidae</taxon>
        <taxon>Chrysomelinae</taxon>
        <taxon>Chrysomelini</taxon>
        <taxon>Phaedon</taxon>
    </lineage>
</organism>
<feature type="region of interest" description="Disordered" evidence="3">
    <location>
        <begin position="200"/>
        <end position="256"/>
    </location>
</feature>
<feature type="signal peptide" evidence="2">
    <location>
        <begin position="1"/>
        <end position="20"/>
    </location>
</feature>
<name>A0A9P0DFU3_PHACE</name>
<evidence type="ECO:0000256" key="1">
    <source>
        <dbReference type="ARBA" id="ARBA00007936"/>
    </source>
</evidence>
<accession>A0A9P0DFU3</accession>
<dbReference type="PRINTS" id="PR00262">
    <property type="entry name" value="IL1HBGF"/>
</dbReference>
<protein>
    <recommendedName>
        <fullName evidence="2">Fibroblast growth factor</fullName>
        <shortName evidence="2">FGF</shortName>
    </recommendedName>
</protein>
<sequence length="371" mass="41140">MVRTLLLGLLVATICGIAVGSPAAGSVPEGQPFRPDPGQERQEEEDDPGARSERSTNLTGTARKIQMFIKNKHLQILPDGTVNGTTDDTSAYSILQRTTVGIGRMKIQGLATCQYLCMSRCGLLYGSRDFGDECVFNETIEQSNYNTYSSCKYSNDKRTFYLALNQGGQPRKVMLRARRQLGKLSSYILVLTKNFSPDAHAQAHPIRHHAHGCPPAAARAAQQRPPSHPQHCPRRRKRKKKRRKCDDSDPGSCPKRLNVAMKHKSQSRNNVKCASDMNGELCQRDVDKKRKTNVGVSEPKRKKKNRKGVKKRLNAVETAEMVTTTTTTMSPTSTLTVDYGTTVDEDYAVDTSTHADWDDAKNTISPLADSD</sequence>
<feature type="chain" id="PRO_5040531486" description="Fibroblast growth factor" evidence="2">
    <location>
        <begin position="21"/>
        <end position="371"/>
    </location>
</feature>
<feature type="compositionally biased region" description="Low complexity" evidence="3">
    <location>
        <begin position="212"/>
        <end position="225"/>
    </location>
</feature>
<evidence type="ECO:0000313" key="4">
    <source>
        <dbReference type="EMBL" id="CAH1153235.1"/>
    </source>
</evidence>
<proteinExistence type="inferred from homology"/>
<dbReference type="PANTHER" id="PTHR11486">
    <property type="entry name" value="FIBROBLAST GROWTH FACTOR"/>
    <property type="match status" value="1"/>
</dbReference>
<reference evidence="4" key="2">
    <citation type="submission" date="2022-10" db="EMBL/GenBank/DDBJ databases">
        <authorList>
            <consortium name="ENA_rothamsted_submissions"/>
            <consortium name="culmorum"/>
            <person name="King R."/>
        </authorList>
    </citation>
    <scope>NUCLEOTIDE SEQUENCE</scope>
</reference>
<dbReference type="Proteomes" id="UP001153737">
    <property type="component" value="Chromosome 14"/>
</dbReference>
<feature type="region of interest" description="Disordered" evidence="3">
    <location>
        <begin position="24"/>
        <end position="57"/>
    </location>
</feature>
<dbReference type="SUPFAM" id="SSF50353">
    <property type="entry name" value="Cytokine"/>
    <property type="match status" value="1"/>
</dbReference>
<dbReference type="GO" id="GO:0008083">
    <property type="term" value="F:growth factor activity"/>
    <property type="evidence" value="ECO:0007669"/>
    <property type="project" value="InterPro"/>
</dbReference>
<keyword evidence="5" id="KW-1185">Reference proteome</keyword>